<dbReference type="Proteomes" id="UP000229498">
    <property type="component" value="Unassembled WGS sequence"/>
</dbReference>
<proteinExistence type="predicted"/>
<accession>A0A2M9G2E8</accession>
<protein>
    <submittedName>
        <fullName evidence="1">Uncharacterized protein</fullName>
    </submittedName>
</protein>
<organism evidence="1 2">
    <name type="scientific">Minwuia thermotolerans</name>
    <dbReference type="NCBI Taxonomy" id="2056226"/>
    <lineage>
        <taxon>Bacteria</taxon>
        <taxon>Pseudomonadati</taxon>
        <taxon>Pseudomonadota</taxon>
        <taxon>Alphaproteobacteria</taxon>
        <taxon>Minwuiales</taxon>
        <taxon>Minwuiaceae</taxon>
        <taxon>Minwuia</taxon>
    </lineage>
</organism>
<evidence type="ECO:0000313" key="1">
    <source>
        <dbReference type="EMBL" id="PJK29893.1"/>
    </source>
</evidence>
<comment type="caution">
    <text evidence="1">The sequence shown here is derived from an EMBL/GenBank/DDBJ whole genome shotgun (WGS) entry which is preliminary data.</text>
</comment>
<gene>
    <name evidence="1" type="ORF">CVT23_08955</name>
</gene>
<reference evidence="1 2" key="1">
    <citation type="submission" date="2017-11" db="EMBL/GenBank/DDBJ databases">
        <title>Draft genome sequence of Rhizobiales bacterium SY3-13.</title>
        <authorList>
            <person name="Sun C."/>
        </authorList>
    </citation>
    <scope>NUCLEOTIDE SEQUENCE [LARGE SCALE GENOMIC DNA]</scope>
    <source>
        <strain evidence="1 2">SY3-13</strain>
    </source>
</reference>
<keyword evidence="2" id="KW-1185">Reference proteome</keyword>
<sequence length="122" mass="13381">MARAKRIADMTPAEKDAAFARMSPQELRAHMQRLTGLRPPPDGASADEILAFGVASTIAIFARSNPDADQADLVAAAVNDHMGWPGNERDAYRPYLEKALGRPIADAEWRERRLHDAEGMLA</sequence>
<dbReference type="EMBL" id="PHIG01000031">
    <property type="protein sequence ID" value="PJK29893.1"/>
    <property type="molecule type" value="Genomic_DNA"/>
</dbReference>
<name>A0A2M9G2E8_9PROT</name>
<evidence type="ECO:0000313" key="2">
    <source>
        <dbReference type="Proteomes" id="UP000229498"/>
    </source>
</evidence>
<dbReference type="AlphaFoldDB" id="A0A2M9G2E8"/>
<dbReference type="RefSeq" id="WP_109793170.1">
    <property type="nucleotide sequence ID" value="NZ_PHIG01000031.1"/>
</dbReference>